<dbReference type="STRING" id="933852.A0A0C2X953"/>
<gene>
    <name evidence="2" type="ORF">M408DRAFT_330955</name>
</gene>
<evidence type="ECO:0000313" key="2">
    <source>
        <dbReference type="EMBL" id="KIM25747.1"/>
    </source>
</evidence>
<dbReference type="PANTHER" id="PTHR42923">
    <property type="entry name" value="PROTOPORPHYRINOGEN OXIDASE"/>
    <property type="match status" value="1"/>
</dbReference>
<dbReference type="PANTHER" id="PTHR42923:SF17">
    <property type="entry name" value="AMINE OXIDASE DOMAIN-CONTAINING PROTEIN"/>
    <property type="match status" value="1"/>
</dbReference>
<dbReference type="SUPFAM" id="SSF51905">
    <property type="entry name" value="FAD/NAD(P)-binding domain"/>
    <property type="match status" value="1"/>
</dbReference>
<dbReference type="EMBL" id="KN824311">
    <property type="protein sequence ID" value="KIM25747.1"/>
    <property type="molecule type" value="Genomic_DNA"/>
</dbReference>
<protein>
    <recommendedName>
        <fullName evidence="1">Amine oxidase domain-containing protein</fullName>
    </recommendedName>
</protein>
<dbReference type="HOGENOM" id="CLU_028123_2_0_1"/>
<proteinExistence type="predicted"/>
<dbReference type="AlphaFoldDB" id="A0A0C2X953"/>
<sequence>MSFSVTRDKGAFEYGGENLVSLFCQFSNLFKSSMWRMIWDILRFNASARRLLAESESAVLDSKVADAKATSLGAYLKANGYSDSFRDDYLLPIATSIWSTPPSECADGFSARSILRFMHNHHLLQITGKPKWLTVKGGSINYVNKVISKLPPGALRLSTPVHSVRNSTVDGKHKVLLRTVSGHVEEYDHVIMATHSGTTLRILENGEQATADEKAILGGFQWTNNPTVLHSDTSALPTRKKAWCAWNYVTESEPPTALRPGRSNSDQFGLSYLMNLVQHINMDTFGPVICTLNPTIAIREETIQARGNYEHPTFNAQAEECQKRMPTIQNTRSISYAGAWMGYGFHEDGFTMGLKAAVALGGVQLPFEILPANRRVNAVWTANLFDILERIRLFLVWLLFGMFARLRLRA</sequence>
<reference evidence="3" key="2">
    <citation type="submission" date="2015-01" db="EMBL/GenBank/DDBJ databases">
        <title>Evolutionary Origins and Diversification of the Mycorrhizal Mutualists.</title>
        <authorList>
            <consortium name="DOE Joint Genome Institute"/>
            <consortium name="Mycorrhizal Genomics Consortium"/>
            <person name="Kohler A."/>
            <person name="Kuo A."/>
            <person name="Nagy L.G."/>
            <person name="Floudas D."/>
            <person name="Copeland A."/>
            <person name="Barry K.W."/>
            <person name="Cichocki N."/>
            <person name="Veneault-Fourrey C."/>
            <person name="LaButti K."/>
            <person name="Lindquist E.A."/>
            <person name="Lipzen A."/>
            <person name="Lundell T."/>
            <person name="Morin E."/>
            <person name="Murat C."/>
            <person name="Riley R."/>
            <person name="Ohm R."/>
            <person name="Sun H."/>
            <person name="Tunlid A."/>
            <person name="Henrissat B."/>
            <person name="Grigoriev I.V."/>
            <person name="Hibbett D.S."/>
            <person name="Martin F."/>
        </authorList>
    </citation>
    <scope>NUCLEOTIDE SEQUENCE [LARGE SCALE GENOMIC DNA]</scope>
    <source>
        <strain evidence="3">MAFF 305830</strain>
    </source>
</reference>
<dbReference type="OrthoDB" id="5977668at2759"/>
<keyword evidence="3" id="KW-1185">Reference proteome</keyword>
<organism evidence="2 3">
    <name type="scientific">Serendipita vermifera MAFF 305830</name>
    <dbReference type="NCBI Taxonomy" id="933852"/>
    <lineage>
        <taxon>Eukaryota</taxon>
        <taxon>Fungi</taxon>
        <taxon>Dikarya</taxon>
        <taxon>Basidiomycota</taxon>
        <taxon>Agaricomycotina</taxon>
        <taxon>Agaricomycetes</taxon>
        <taxon>Sebacinales</taxon>
        <taxon>Serendipitaceae</taxon>
        <taxon>Serendipita</taxon>
    </lineage>
</organism>
<dbReference type="Pfam" id="PF01593">
    <property type="entry name" value="Amino_oxidase"/>
    <property type="match status" value="1"/>
</dbReference>
<dbReference type="Gene3D" id="1.10.405.10">
    <property type="entry name" value="Guanine Nucleotide Dissociation Inhibitor, domain 1"/>
    <property type="match status" value="1"/>
</dbReference>
<dbReference type="InterPro" id="IPR002937">
    <property type="entry name" value="Amino_oxidase"/>
</dbReference>
<dbReference type="InterPro" id="IPR036188">
    <property type="entry name" value="FAD/NAD-bd_sf"/>
</dbReference>
<dbReference type="Gene3D" id="3.50.50.60">
    <property type="entry name" value="FAD/NAD(P)-binding domain"/>
    <property type="match status" value="1"/>
</dbReference>
<feature type="domain" description="Amine oxidase" evidence="1">
    <location>
        <begin position="35"/>
        <end position="198"/>
    </location>
</feature>
<dbReference type="Gene3D" id="3.90.660.10">
    <property type="match status" value="1"/>
</dbReference>
<dbReference type="GO" id="GO:0016491">
    <property type="term" value="F:oxidoreductase activity"/>
    <property type="evidence" value="ECO:0007669"/>
    <property type="project" value="InterPro"/>
</dbReference>
<dbReference type="InterPro" id="IPR050464">
    <property type="entry name" value="Zeta_carotene_desat/Oxidored"/>
</dbReference>
<reference evidence="2 3" key="1">
    <citation type="submission" date="2014-04" db="EMBL/GenBank/DDBJ databases">
        <authorList>
            <consortium name="DOE Joint Genome Institute"/>
            <person name="Kuo A."/>
            <person name="Zuccaro A."/>
            <person name="Kohler A."/>
            <person name="Nagy L.G."/>
            <person name="Floudas D."/>
            <person name="Copeland A."/>
            <person name="Barry K.W."/>
            <person name="Cichocki N."/>
            <person name="Veneault-Fourrey C."/>
            <person name="LaButti K."/>
            <person name="Lindquist E.A."/>
            <person name="Lipzen A."/>
            <person name="Lundell T."/>
            <person name="Morin E."/>
            <person name="Murat C."/>
            <person name="Sun H."/>
            <person name="Tunlid A."/>
            <person name="Henrissat B."/>
            <person name="Grigoriev I.V."/>
            <person name="Hibbett D.S."/>
            <person name="Martin F."/>
            <person name="Nordberg H.P."/>
            <person name="Cantor M.N."/>
            <person name="Hua S.X."/>
        </authorList>
    </citation>
    <scope>NUCLEOTIDE SEQUENCE [LARGE SCALE GENOMIC DNA]</scope>
    <source>
        <strain evidence="2 3">MAFF 305830</strain>
    </source>
</reference>
<evidence type="ECO:0000313" key="3">
    <source>
        <dbReference type="Proteomes" id="UP000054097"/>
    </source>
</evidence>
<evidence type="ECO:0000259" key="1">
    <source>
        <dbReference type="Pfam" id="PF01593"/>
    </source>
</evidence>
<dbReference type="Proteomes" id="UP000054097">
    <property type="component" value="Unassembled WGS sequence"/>
</dbReference>
<accession>A0A0C2X953</accession>
<name>A0A0C2X953_SERVB</name>